<evidence type="ECO:0000313" key="2">
    <source>
        <dbReference type="Proteomes" id="UP000305654"/>
    </source>
</evidence>
<comment type="caution">
    <text evidence="1">The sequence shown here is derived from an EMBL/GenBank/DDBJ whole genome shotgun (WGS) entry which is preliminary data.</text>
</comment>
<protein>
    <submittedName>
        <fullName evidence="1">Phage portal protein</fullName>
    </submittedName>
</protein>
<name>A0A5R9J4Y8_9PROT</name>
<reference evidence="1 2" key="1">
    <citation type="submission" date="2019-05" db="EMBL/GenBank/DDBJ databases">
        <authorList>
            <person name="Pankratov T."/>
            <person name="Grouzdev D."/>
        </authorList>
    </citation>
    <scope>NUCLEOTIDE SEQUENCE [LARGE SCALE GENOMIC DNA]</scope>
    <source>
        <strain evidence="1 2">KEBCLARHB70R</strain>
    </source>
</reference>
<dbReference type="AlphaFoldDB" id="A0A5R9J4Y8"/>
<sequence>MSGSSTGTGRTSRTRALVMTIWSTRPDTTSSGERFACLERNFPHLNSWSADLMDWLALQARMPRDPDMSPRSSRLGNLEAVLEGRQYDVLPFAFSRERSEAGDYVPLDERRPSVRTGLCRVVVEDSVSLLFSEGHWPEISATDPRTVEALADLVRETHLNDIMLDAATRGSVGSVALLLKVVERRPFIEVLTTRYLTPLWSRSDPGMLVSVTERYKVTAQDLVALGYDVDPAAGQMWFERCWNDVAETWYIPVGVNQIDQQRRIDHQRTVVHELGFVPIIWIRNISGGAGSGRDGADGACTFSAAIDTVIEADYLLSQAGRGLKYGSDPTLVLKDPAGAMAGGSMVVHSGGVASALTLPPEGDAKLLEINGNAAAAVLAHVQELRAIALEAMHGNRAHGDRLSNAQSGRAIELMFQGLIWLADRLRISYGEVGLLALMRMVCAASGRVRGGLSIAGQDYADLDAVGLRLIWPGWFPMTFADKQAQAATVASLVASGVIDKQAAFDIVAPVNDLQGHRGRLYGDGVQGGSDTTSELP</sequence>
<organism evidence="1 2">
    <name type="scientific">Lichenicoccus roseus</name>
    <dbReference type="NCBI Taxonomy" id="2683649"/>
    <lineage>
        <taxon>Bacteria</taxon>
        <taxon>Pseudomonadati</taxon>
        <taxon>Pseudomonadota</taxon>
        <taxon>Alphaproteobacteria</taxon>
        <taxon>Acetobacterales</taxon>
        <taxon>Acetobacteraceae</taxon>
        <taxon>Lichenicoccus</taxon>
    </lineage>
</organism>
<gene>
    <name evidence="1" type="ORF">FE263_11700</name>
</gene>
<accession>A0A5R9J4Y8</accession>
<keyword evidence="2" id="KW-1185">Reference proteome</keyword>
<dbReference type="OrthoDB" id="7240946at2"/>
<evidence type="ECO:0000313" key="1">
    <source>
        <dbReference type="EMBL" id="TLU72690.1"/>
    </source>
</evidence>
<proteinExistence type="predicted"/>
<dbReference type="EMBL" id="VCDI01000003">
    <property type="protein sequence ID" value="TLU72690.1"/>
    <property type="molecule type" value="Genomic_DNA"/>
</dbReference>
<dbReference type="Proteomes" id="UP000305654">
    <property type="component" value="Unassembled WGS sequence"/>
</dbReference>